<dbReference type="InterPro" id="IPR008259">
    <property type="entry name" value="FMN_hydac_DH_AS"/>
</dbReference>
<feature type="domain" description="FMN hydroxy acid dehydrogenase" evidence="4">
    <location>
        <begin position="90"/>
        <end position="323"/>
    </location>
</feature>
<dbReference type="InterPro" id="IPR037396">
    <property type="entry name" value="FMN_HAD"/>
</dbReference>
<protein>
    <recommendedName>
        <fullName evidence="4">FMN hydroxy acid dehydrogenase domain-containing protein</fullName>
    </recommendedName>
</protein>
<dbReference type="InterPro" id="IPR000262">
    <property type="entry name" value="FMN-dep_DH"/>
</dbReference>
<keyword evidence="6" id="KW-1185">Reference proteome</keyword>
<dbReference type="GeneID" id="39610667"/>
<keyword evidence="2" id="KW-0560">Oxidoreductase</keyword>
<dbReference type="Pfam" id="PF01070">
    <property type="entry name" value="FMN_dh"/>
    <property type="match status" value="2"/>
</dbReference>
<name>A0A3M9Y8B5_9PEZI</name>
<sequence length="323" mass="35445">MAVGDLNGSEVANHNNADSCWVIGKDATAAYDPIHPAGTLEKYLDASKHLGSSEQVLTKTRQPSVPPSKPQDIRQQREEPKHPPHPTEKPPLSHCLNLSDFESVARQVLDPTSWAYFSSAADDEITLQENYRAFHRVGFRPRVMVNVTQIDISTTLLGARSSLPFYITAKALNKLAHPDGEVAFTRAAGTHGIIHMIPTLSSCALDDILYVNEDRDVTRQIVQQAEKRGCKGLFITVDNTQVGRREKDLRARQRAASRDGEAWHPESITDMPIVLKGIQSVEDVLRAAEHGVAGVVLSNHGGRQLEFARSSLEVIAPGGKSKL</sequence>
<dbReference type="RefSeq" id="XP_028494887.1">
    <property type="nucleotide sequence ID" value="XM_028641095.1"/>
</dbReference>
<dbReference type="SUPFAM" id="SSF51395">
    <property type="entry name" value="FMN-linked oxidoreductases"/>
    <property type="match status" value="1"/>
</dbReference>
<evidence type="ECO:0000313" key="6">
    <source>
        <dbReference type="Proteomes" id="UP000267145"/>
    </source>
</evidence>
<feature type="compositionally biased region" description="Basic and acidic residues" evidence="3">
    <location>
        <begin position="71"/>
        <end position="88"/>
    </location>
</feature>
<dbReference type="PROSITE" id="PS51349">
    <property type="entry name" value="FMN_HYDROXY_ACID_DH_2"/>
    <property type="match status" value="1"/>
</dbReference>
<comment type="cofactor">
    <cofactor evidence="1">
        <name>FMN</name>
        <dbReference type="ChEBI" id="CHEBI:58210"/>
    </cofactor>
</comment>
<dbReference type="GO" id="GO:0006089">
    <property type="term" value="P:lactate metabolic process"/>
    <property type="evidence" value="ECO:0007669"/>
    <property type="project" value="TreeGrafter"/>
</dbReference>
<dbReference type="EMBL" id="RBVV01000052">
    <property type="protein sequence ID" value="RNJ56729.1"/>
    <property type="molecule type" value="Genomic_DNA"/>
</dbReference>
<dbReference type="GO" id="GO:0004460">
    <property type="term" value="F:L-lactate dehydrogenase (cytochrome) activity"/>
    <property type="evidence" value="ECO:0007669"/>
    <property type="project" value="TreeGrafter"/>
</dbReference>
<dbReference type="PROSITE" id="PS00557">
    <property type="entry name" value="FMN_HYDROXY_ACID_DH_1"/>
    <property type="match status" value="1"/>
</dbReference>
<dbReference type="AlphaFoldDB" id="A0A3M9Y8B5"/>
<dbReference type="PANTHER" id="PTHR10578:SF148">
    <property type="entry name" value="L-LACTATE DEHYDROGENASE (CYTOCHROME)"/>
    <property type="match status" value="1"/>
</dbReference>
<evidence type="ECO:0000256" key="3">
    <source>
        <dbReference type="SAM" id="MobiDB-lite"/>
    </source>
</evidence>
<gene>
    <name evidence="5" type="ORF">D7B24_006978</name>
</gene>
<feature type="region of interest" description="Disordered" evidence="3">
    <location>
        <begin position="54"/>
        <end position="92"/>
    </location>
</feature>
<comment type="caution">
    <text evidence="5">The sequence shown here is derived from an EMBL/GenBank/DDBJ whole genome shotgun (WGS) entry which is preliminary data.</text>
</comment>
<evidence type="ECO:0000259" key="4">
    <source>
        <dbReference type="PROSITE" id="PS51349"/>
    </source>
</evidence>
<proteinExistence type="predicted"/>
<dbReference type="Gene3D" id="3.20.20.70">
    <property type="entry name" value="Aldolase class I"/>
    <property type="match status" value="1"/>
</dbReference>
<evidence type="ECO:0000256" key="2">
    <source>
        <dbReference type="ARBA" id="ARBA00023002"/>
    </source>
</evidence>
<feature type="compositionally biased region" description="Polar residues" evidence="3">
    <location>
        <begin position="54"/>
        <end position="63"/>
    </location>
</feature>
<dbReference type="PANTHER" id="PTHR10578">
    <property type="entry name" value="S -2-HYDROXY-ACID OXIDASE-RELATED"/>
    <property type="match status" value="1"/>
</dbReference>
<organism evidence="5 6">
    <name type="scientific">Verticillium nonalfalfae</name>
    <dbReference type="NCBI Taxonomy" id="1051616"/>
    <lineage>
        <taxon>Eukaryota</taxon>
        <taxon>Fungi</taxon>
        <taxon>Dikarya</taxon>
        <taxon>Ascomycota</taxon>
        <taxon>Pezizomycotina</taxon>
        <taxon>Sordariomycetes</taxon>
        <taxon>Hypocreomycetidae</taxon>
        <taxon>Glomerellales</taxon>
        <taxon>Plectosphaerellaceae</taxon>
        <taxon>Verticillium</taxon>
    </lineage>
</organism>
<evidence type="ECO:0000256" key="1">
    <source>
        <dbReference type="ARBA" id="ARBA00001917"/>
    </source>
</evidence>
<dbReference type="Proteomes" id="UP000267145">
    <property type="component" value="Unassembled WGS sequence"/>
</dbReference>
<accession>A0A3M9Y8B5</accession>
<dbReference type="STRING" id="1051616.A0A3M9Y8B5"/>
<dbReference type="InterPro" id="IPR013785">
    <property type="entry name" value="Aldolase_TIM"/>
</dbReference>
<evidence type="ECO:0000313" key="5">
    <source>
        <dbReference type="EMBL" id="RNJ56729.1"/>
    </source>
</evidence>
<reference evidence="5 6" key="1">
    <citation type="submission" date="2018-10" db="EMBL/GenBank/DDBJ databases">
        <title>Genome sequence of Verticillium nonalfalfae VnAa140.</title>
        <authorList>
            <person name="Stajich J.E."/>
            <person name="Kasson M.T."/>
        </authorList>
    </citation>
    <scope>NUCLEOTIDE SEQUENCE [LARGE SCALE GENOMIC DNA]</scope>
    <source>
        <strain evidence="5 6">VnAa140</strain>
    </source>
</reference>